<dbReference type="InterPro" id="IPR052104">
    <property type="entry name" value="Mito_Release_Factor_mL62"/>
</dbReference>
<reference evidence="3 4" key="1">
    <citation type="submission" date="2023-08" db="EMBL/GenBank/DDBJ databases">
        <title>Black Yeasts Isolated from many extreme environments.</title>
        <authorList>
            <person name="Coleine C."/>
            <person name="Stajich J.E."/>
            <person name="Selbmann L."/>
        </authorList>
    </citation>
    <scope>NUCLEOTIDE SEQUENCE [LARGE SCALE GENOMIC DNA]</scope>
    <source>
        <strain evidence="3 4">CCFEE 5910</strain>
    </source>
</reference>
<dbReference type="PANTHER" id="PTHR11075:SF54">
    <property type="entry name" value="LARGE RIBOSOMAL SUBUNIT PROTEIN ML62"/>
    <property type="match status" value="1"/>
</dbReference>
<dbReference type="Proteomes" id="UP001309876">
    <property type="component" value="Unassembled WGS sequence"/>
</dbReference>
<dbReference type="EMBL" id="JAVRRJ010000010">
    <property type="protein sequence ID" value="KAK5081361.1"/>
    <property type="molecule type" value="Genomic_DNA"/>
</dbReference>
<dbReference type="Gene3D" id="3.30.160.20">
    <property type="match status" value="1"/>
</dbReference>
<dbReference type="GO" id="GO:0004045">
    <property type="term" value="F:peptidyl-tRNA hydrolase activity"/>
    <property type="evidence" value="ECO:0007669"/>
    <property type="project" value="TreeGrafter"/>
</dbReference>
<protein>
    <recommendedName>
        <fullName evidence="2">Prokaryotic-type class I peptide chain release factors domain-containing protein</fullName>
    </recommendedName>
</protein>
<evidence type="ECO:0000313" key="3">
    <source>
        <dbReference type="EMBL" id="KAK5081361.1"/>
    </source>
</evidence>
<gene>
    <name evidence="3" type="ORF">LTR05_008156</name>
</gene>
<dbReference type="AlphaFoldDB" id="A0AAN7STW4"/>
<keyword evidence="4" id="KW-1185">Reference proteome</keyword>
<dbReference type="PANTHER" id="PTHR11075">
    <property type="entry name" value="PEPTIDE CHAIN RELEASE FACTOR"/>
    <property type="match status" value="1"/>
</dbReference>
<dbReference type="GO" id="GO:0070126">
    <property type="term" value="P:mitochondrial translational termination"/>
    <property type="evidence" value="ECO:0007669"/>
    <property type="project" value="TreeGrafter"/>
</dbReference>
<feature type="compositionally biased region" description="Basic residues" evidence="1">
    <location>
        <begin position="125"/>
        <end position="137"/>
    </location>
</feature>
<organism evidence="3 4">
    <name type="scientific">Lithohypha guttulata</name>
    <dbReference type="NCBI Taxonomy" id="1690604"/>
    <lineage>
        <taxon>Eukaryota</taxon>
        <taxon>Fungi</taxon>
        <taxon>Dikarya</taxon>
        <taxon>Ascomycota</taxon>
        <taxon>Pezizomycotina</taxon>
        <taxon>Eurotiomycetes</taxon>
        <taxon>Chaetothyriomycetidae</taxon>
        <taxon>Chaetothyriales</taxon>
        <taxon>Trichomeriaceae</taxon>
        <taxon>Lithohypha</taxon>
    </lineage>
</organism>
<evidence type="ECO:0000256" key="1">
    <source>
        <dbReference type="SAM" id="MobiDB-lite"/>
    </source>
</evidence>
<dbReference type="SUPFAM" id="SSF110916">
    <property type="entry name" value="Peptidyl-tRNA hydrolase domain-like"/>
    <property type="match status" value="1"/>
</dbReference>
<name>A0AAN7STW4_9EURO</name>
<feature type="domain" description="Prokaryotic-type class I peptide chain release factors" evidence="2">
    <location>
        <begin position="12"/>
        <end position="135"/>
    </location>
</feature>
<feature type="region of interest" description="Disordered" evidence="1">
    <location>
        <begin position="100"/>
        <end position="143"/>
    </location>
</feature>
<evidence type="ECO:0000259" key="2">
    <source>
        <dbReference type="Pfam" id="PF00472"/>
    </source>
</evidence>
<proteinExistence type="predicted"/>
<dbReference type="GO" id="GO:0005762">
    <property type="term" value="C:mitochondrial large ribosomal subunit"/>
    <property type="evidence" value="ECO:0007669"/>
    <property type="project" value="TreeGrafter"/>
</dbReference>
<sequence length="143" mass="15837">MNGKPMFNEIGEVSYARASGPGGQNVNKVNSKAQLRVSLDQLLPLLPSVLHDGIRKSPHYAARTNSLLIQSDESRKQLANKETCYSKLQSLVEEVYQKSVPGETSAEQHEHVKKLQKADNENRLKMKKIHSSKKAARKGGGDD</sequence>
<dbReference type="Pfam" id="PF00472">
    <property type="entry name" value="RF-1"/>
    <property type="match status" value="1"/>
</dbReference>
<evidence type="ECO:0000313" key="4">
    <source>
        <dbReference type="Proteomes" id="UP001309876"/>
    </source>
</evidence>
<dbReference type="InterPro" id="IPR000352">
    <property type="entry name" value="Pep_chain_release_fac_I"/>
</dbReference>
<comment type="caution">
    <text evidence="3">The sequence shown here is derived from an EMBL/GenBank/DDBJ whole genome shotgun (WGS) entry which is preliminary data.</text>
</comment>
<accession>A0AAN7STW4</accession>
<dbReference type="GO" id="GO:0016150">
    <property type="term" value="F:translation release factor activity, codon nonspecific"/>
    <property type="evidence" value="ECO:0007669"/>
    <property type="project" value="TreeGrafter"/>
</dbReference>